<dbReference type="SUPFAM" id="SSF47413">
    <property type="entry name" value="lambda repressor-like DNA-binding domains"/>
    <property type="match status" value="1"/>
</dbReference>
<sequence>MKLTGYENNTAVLSELAQRIRDQRLALGLTQAELAKKSGVSSRTVARLESGDGIALDGFLGILRSLGILRNIDLLVPEYRMAPTEAFDGRQKRKRAASSKSAQPNKGWTWGDER</sequence>
<dbReference type="PROSITE" id="PS50943">
    <property type="entry name" value="HTH_CROC1"/>
    <property type="match status" value="1"/>
</dbReference>
<organism evidence="2 3">
    <name type="scientific">Eggerthella guodeyinii</name>
    <dbReference type="NCBI Taxonomy" id="2690837"/>
    <lineage>
        <taxon>Bacteria</taxon>
        <taxon>Bacillati</taxon>
        <taxon>Actinomycetota</taxon>
        <taxon>Coriobacteriia</taxon>
        <taxon>Eggerthellales</taxon>
        <taxon>Eggerthellaceae</taxon>
        <taxon>Eggerthella</taxon>
    </lineage>
</organism>
<feature type="domain" description="HTH cro/C1-type" evidence="1">
    <location>
        <begin position="20"/>
        <end position="51"/>
    </location>
</feature>
<dbReference type="CDD" id="cd00093">
    <property type="entry name" value="HTH_XRE"/>
    <property type="match status" value="1"/>
</dbReference>
<protein>
    <submittedName>
        <fullName evidence="2">Helix-turn-helix domain-containing protein</fullName>
    </submittedName>
</protein>
<dbReference type="AlphaFoldDB" id="A0A6L7IX38"/>
<gene>
    <name evidence="2" type="ORF">GS424_012965</name>
</gene>
<dbReference type="Pfam" id="PF01381">
    <property type="entry name" value="HTH_3"/>
    <property type="match status" value="1"/>
</dbReference>
<dbReference type="GO" id="GO:0003677">
    <property type="term" value="F:DNA binding"/>
    <property type="evidence" value="ECO:0007669"/>
    <property type="project" value="InterPro"/>
</dbReference>
<dbReference type="Proteomes" id="UP000478463">
    <property type="component" value="Chromosome"/>
</dbReference>
<dbReference type="SMART" id="SM00530">
    <property type="entry name" value="HTH_XRE"/>
    <property type="match status" value="1"/>
</dbReference>
<evidence type="ECO:0000313" key="2">
    <source>
        <dbReference type="EMBL" id="QOS67423.1"/>
    </source>
</evidence>
<dbReference type="Gene3D" id="1.10.260.40">
    <property type="entry name" value="lambda repressor-like DNA-binding domains"/>
    <property type="match status" value="1"/>
</dbReference>
<evidence type="ECO:0000259" key="1">
    <source>
        <dbReference type="PROSITE" id="PS50943"/>
    </source>
</evidence>
<dbReference type="RefSeq" id="WP_160942641.1">
    <property type="nucleotide sequence ID" value="NZ_CP063310.1"/>
</dbReference>
<dbReference type="InterPro" id="IPR001387">
    <property type="entry name" value="Cro/C1-type_HTH"/>
</dbReference>
<dbReference type="KEGG" id="egd:GS424_012965"/>
<dbReference type="EMBL" id="CP063310">
    <property type="protein sequence ID" value="QOS67423.1"/>
    <property type="molecule type" value="Genomic_DNA"/>
</dbReference>
<name>A0A6L7IX38_9ACTN</name>
<evidence type="ECO:0000313" key="3">
    <source>
        <dbReference type="Proteomes" id="UP000478463"/>
    </source>
</evidence>
<proteinExistence type="predicted"/>
<dbReference type="InterPro" id="IPR010982">
    <property type="entry name" value="Lambda_DNA-bd_dom_sf"/>
</dbReference>
<reference evidence="2 3" key="1">
    <citation type="submission" date="2020-10" db="EMBL/GenBank/DDBJ databases">
        <title>Eggerthella sp. nov., isolated from human feces.</title>
        <authorList>
            <person name="Yajun G."/>
        </authorList>
    </citation>
    <scope>NUCLEOTIDE SEQUENCE [LARGE SCALE GENOMIC DNA]</scope>
    <source>
        <strain evidence="2 3">HF-1101</strain>
    </source>
</reference>
<accession>A0A6L7IX38</accession>